<keyword evidence="3" id="KW-1185">Reference proteome</keyword>
<feature type="compositionally biased region" description="Basic and acidic residues" evidence="1">
    <location>
        <begin position="53"/>
        <end position="68"/>
    </location>
</feature>
<evidence type="ECO:0000313" key="3">
    <source>
        <dbReference type="Proteomes" id="UP000235786"/>
    </source>
</evidence>
<organism evidence="2 3">
    <name type="scientific">Hyaloscypha variabilis (strain UAMH 11265 / GT02V1 / F)</name>
    <name type="common">Meliniomyces variabilis</name>
    <dbReference type="NCBI Taxonomy" id="1149755"/>
    <lineage>
        <taxon>Eukaryota</taxon>
        <taxon>Fungi</taxon>
        <taxon>Dikarya</taxon>
        <taxon>Ascomycota</taxon>
        <taxon>Pezizomycotina</taxon>
        <taxon>Leotiomycetes</taxon>
        <taxon>Helotiales</taxon>
        <taxon>Hyaloscyphaceae</taxon>
        <taxon>Hyaloscypha</taxon>
        <taxon>Hyaloscypha variabilis</taxon>
    </lineage>
</organism>
<feature type="compositionally biased region" description="Polar residues" evidence="1">
    <location>
        <begin position="1"/>
        <end position="12"/>
    </location>
</feature>
<accession>A0A2J6S7P9</accession>
<name>A0A2J6S7P9_HYAVF</name>
<dbReference type="EMBL" id="KZ613939">
    <property type="protein sequence ID" value="PMD46789.1"/>
    <property type="molecule type" value="Genomic_DNA"/>
</dbReference>
<dbReference type="OrthoDB" id="3539761at2759"/>
<evidence type="ECO:0000256" key="1">
    <source>
        <dbReference type="SAM" id="MobiDB-lite"/>
    </source>
</evidence>
<reference evidence="2 3" key="1">
    <citation type="submission" date="2016-04" db="EMBL/GenBank/DDBJ databases">
        <title>A degradative enzymes factory behind the ericoid mycorrhizal symbiosis.</title>
        <authorList>
            <consortium name="DOE Joint Genome Institute"/>
            <person name="Martino E."/>
            <person name="Morin E."/>
            <person name="Grelet G."/>
            <person name="Kuo A."/>
            <person name="Kohler A."/>
            <person name="Daghino S."/>
            <person name="Barry K."/>
            <person name="Choi C."/>
            <person name="Cichocki N."/>
            <person name="Clum A."/>
            <person name="Copeland A."/>
            <person name="Hainaut M."/>
            <person name="Haridas S."/>
            <person name="Labutti K."/>
            <person name="Lindquist E."/>
            <person name="Lipzen A."/>
            <person name="Khouja H.-R."/>
            <person name="Murat C."/>
            <person name="Ohm R."/>
            <person name="Olson A."/>
            <person name="Spatafora J."/>
            <person name="Veneault-Fourrey C."/>
            <person name="Henrissat B."/>
            <person name="Grigoriev I."/>
            <person name="Martin F."/>
            <person name="Perotto S."/>
        </authorList>
    </citation>
    <scope>NUCLEOTIDE SEQUENCE [LARGE SCALE GENOMIC DNA]</scope>
    <source>
        <strain evidence="2 3">F</strain>
    </source>
</reference>
<proteinExistence type="predicted"/>
<protein>
    <submittedName>
        <fullName evidence="2">Uncharacterized protein</fullName>
    </submittedName>
</protein>
<feature type="compositionally biased region" description="Basic and acidic residues" evidence="1">
    <location>
        <begin position="87"/>
        <end position="99"/>
    </location>
</feature>
<dbReference type="Proteomes" id="UP000235786">
    <property type="component" value="Unassembled WGS sequence"/>
</dbReference>
<feature type="region of interest" description="Disordered" evidence="1">
    <location>
        <begin position="1"/>
        <end position="99"/>
    </location>
</feature>
<gene>
    <name evidence="2" type="ORF">L207DRAFT_577634</name>
</gene>
<feature type="compositionally biased region" description="Basic and acidic residues" evidence="1">
    <location>
        <begin position="13"/>
        <end position="44"/>
    </location>
</feature>
<evidence type="ECO:0000313" key="2">
    <source>
        <dbReference type="EMBL" id="PMD46789.1"/>
    </source>
</evidence>
<dbReference type="AlphaFoldDB" id="A0A2J6S7P9"/>
<sequence length="99" mass="10554">MADNAQVPSSSEKPIHERQGEEAAKEQPKPDSTDNDTEEKKSGSDDAEGAAPDEEKSADQDPDRKRETLAIAKGHHGDGNEGPGVKSVEEMKAAAEKTK</sequence>